<feature type="region of interest" description="Disordered" evidence="1">
    <location>
        <begin position="134"/>
        <end position="157"/>
    </location>
</feature>
<feature type="compositionally biased region" description="Acidic residues" evidence="1">
    <location>
        <begin position="134"/>
        <end position="143"/>
    </location>
</feature>
<dbReference type="EMBL" id="FOCC01000005">
    <property type="protein sequence ID" value="SEM61249.1"/>
    <property type="molecule type" value="Genomic_DNA"/>
</dbReference>
<proteinExistence type="predicted"/>
<protein>
    <submittedName>
        <fullName evidence="2">Uncharacterized protein</fullName>
    </submittedName>
</protein>
<evidence type="ECO:0000313" key="2">
    <source>
        <dbReference type="EMBL" id="SEM61249.1"/>
    </source>
</evidence>
<sequence length="157" mass="18012">MKYDLAQEKEQFTNFMMDQYNIYKEVNNIYQDYLKLPLLLTDALFTMAKHAGLYTSMRITKTALDAGQQNVAMDDDDWELVVTIHNKLVDFISDTLGPKFDPQAIDIVAEDDEDFAQKVMAIVDGTFSQALGVEEEADEDQDETSQNMQLLKHDDQK</sequence>
<gene>
    <name evidence="2" type="ORF">SAMN05216431_10562</name>
</gene>
<organism evidence="2 3">
    <name type="scientific">Ligilactobacillus ruminis</name>
    <dbReference type="NCBI Taxonomy" id="1623"/>
    <lineage>
        <taxon>Bacteria</taxon>
        <taxon>Bacillati</taxon>
        <taxon>Bacillota</taxon>
        <taxon>Bacilli</taxon>
        <taxon>Lactobacillales</taxon>
        <taxon>Lactobacillaceae</taxon>
        <taxon>Ligilactobacillus</taxon>
    </lineage>
</organism>
<dbReference type="Proteomes" id="UP000182089">
    <property type="component" value="Unassembled WGS sequence"/>
</dbReference>
<name>A0ABY1AB53_9LACO</name>
<evidence type="ECO:0000256" key="1">
    <source>
        <dbReference type="SAM" id="MobiDB-lite"/>
    </source>
</evidence>
<evidence type="ECO:0000313" key="3">
    <source>
        <dbReference type="Proteomes" id="UP000182089"/>
    </source>
</evidence>
<comment type="caution">
    <text evidence="2">The sequence shown here is derived from an EMBL/GenBank/DDBJ whole genome shotgun (WGS) entry which is preliminary data.</text>
</comment>
<accession>A0ABY1AB53</accession>
<reference evidence="2 3" key="1">
    <citation type="submission" date="2016-10" db="EMBL/GenBank/DDBJ databases">
        <authorList>
            <person name="Varghese N."/>
            <person name="Submissions S."/>
        </authorList>
    </citation>
    <scope>NUCLEOTIDE SEQUENCE [LARGE SCALE GENOMIC DNA]</scope>
    <source>
        <strain evidence="2 3">WC1T17</strain>
    </source>
</reference>